<dbReference type="KEGG" id="grc:GI584_02250"/>
<name>A0A5Q2TG08_9BACI</name>
<protein>
    <submittedName>
        <fullName evidence="1">Uncharacterized protein</fullName>
    </submittedName>
</protein>
<organism evidence="1 2">
    <name type="scientific">Gracilibacillus salitolerans</name>
    <dbReference type="NCBI Taxonomy" id="2663022"/>
    <lineage>
        <taxon>Bacteria</taxon>
        <taxon>Bacillati</taxon>
        <taxon>Bacillota</taxon>
        <taxon>Bacilli</taxon>
        <taxon>Bacillales</taxon>
        <taxon>Bacillaceae</taxon>
        <taxon>Gracilibacillus</taxon>
    </lineage>
</organism>
<dbReference type="Proteomes" id="UP000339690">
    <property type="component" value="Chromosome"/>
</dbReference>
<reference evidence="1 2" key="1">
    <citation type="submission" date="2019-11" db="EMBL/GenBank/DDBJ databases">
        <title>Gracilibacillus salitolerans sp. nov., a moderate halophile isolated from a saline soil in northwest China.</title>
        <authorList>
            <person name="Gan L."/>
        </authorList>
    </citation>
    <scope>NUCLEOTIDE SEQUENCE [LARGE SCALE GENOMIC DNA]</scope>
    <source>
        <strain evidence="1 2">SCU50</strain>
    </source>
</reference>
<dbReference type="AlphaFoldDB" id="A0A5Q2TG08"/>
<keyword evidence="2" id="KW-1185">Reference proteome</keyword>
<evidence type="ECO:0000313" key="2">
    <source>
        <dbReference type="Proteomes" id="UP000339690"/>
    </source>
</evidence>
<evidence type="ECO:0000313" key="1">
    <source>
        <dbReference type="EMBL" id="QGH32943.1"/>
    </source>
</evidence>
<sequence>MRFGKNDLEIEVVSTLYNKCLQPGGPIPIPIEKKDYGIWDSDGYSAYVYTI</sequence>
<dbReference type="EMBL" id="CP045915">
    <property type="protein sequence ID" value="QGH32943.1"/>
    <property type="molecule type" value="Genomic_DNA"/>
</dbReference>
<proteinExistence type="predicted"/>
<accession>A0A5Q2TG08</accession>
<gene>
    <name evidence="1" type="ORF">GI584_02250</name>
</gene>